<dbReference type="OMA" id="QNDANIF"/>
<dbReference type="STRING" id="94237.ENSMMOP00000015449"/>
<evidence type="ECO:0000313" key="3">
    <source>
        <dbReference type="Proteomes" id="UP000261620"/>
    </source>
</evidence>
<organism evidence="2 3">
    <name type="scientific">Mola mola</name>
    <name type="common">Ocean sunfish</name>
    <name type="synonym">Tetraodon mola</name>
    <dbReference type="NCBI Taxonomy" id="94237"/>
    <lineage>
        <taxon>Eukaryota</taxon>
        <taxon>Metazoa</taxon>
        <taxon>Chordata</taxon>
        <taxon>Craniata</taxon>
        <taxon>Vertebrata</taxon>
        <taxon>Euteleostomi</taxon>
        <taxon>Actinopterygii</taxon>
        <taxon>Neopterygii</taxon>
        <taxon>Teleostei</taxon>
        <taxon>Neoteleostei</taxon>
        <taxon>Acanthomorphata</taxon>
        <taxon>Eupercaria</taxon>
        <taxon>Tetraodontiformes</taxon>
        <taxon>Molidae</taxon>
        <taxon>Mola</taxon>
    </lineage>
</organism>
<evidence type="ECO:0000313" key="2">
    <source>
        <dbReference type="Ensembl" id="ENSMMOP00000015449.1"/>
    </source>
</evidence>
<proteinExistence type="predicted"/>
<dbReference type="PROSITE" id="PS50994">
    <property type="entry name" value="INTEGRASE"/>
    <property type="match status" value="1"/>
</dbReference>
<dbReference type="GO" id="GO:0003676">
    <property type="term" value="F:nucleic acid binding"/>
    <property type="evidence" value="ECO:0007669"/>
    <property type="project" value="InterPro"/>
</dbReference>
<name>A0A3Q3X0S7_MOLML</name>
<feature type="domain" description="Integrase catalytic" evidence="1">
    <location>
        <begin position="1"/>
        <end position="94"/>
    </location>
</feature>
<protein>
    <recommendedName>
        <fullName evidence="1">Integrase catalytic domain-containing protein</fullName>
    </recommendedName>
</protein>
<dbReference type="GO" id="GO:0015074">
    <property type="term" value="P:DNA integration"/>
    <property type="evidence" value="ECO:0007669"/>
    <property type="project" value="InterPro"/>
</dbReference>
<dbReference type="InterPro" id="IPR001584">
    <property type="entry name" value="Integrase_cat-core"/>
</dbReference>
<dbReference type="InterPro" id="IPR012337">
    <property type="entry name" value="RNaseH-like_sf"/>
</dbReference>
<dbReference type="InterPro" id="IPR036397">
    <property type="entry name" value="RNaseH_sf"/>
</dbReference>
<dbReference type="PANTHER" id="PTHR37984:SF9">
    <property type="entry name" value="INTEGRASE CATALYTIC DOMAIN-CONTAINING PROTEIN"/>
    <property type="match status" value="1"/>
</dbReference>
<reference evidence="2" key="1">
    <citation type="submission" date="2025-08" db="UniProtKB">
        <authorList>
            <consortium name="Ensembl"/>
        </authorList>
    </citation>
    <scope>IDENTIFICATION</scope>
</reference>
<dbReference type="Proteomes" id="UP000261620">
    <property type="component" value="Unplaced"/>
</dbReference>
<accession>A0A3Q3X0S7</accession>
<dbReference type="SUPFAM" id="SSF53098">
    <property type="entry name" value="Ribonuclease H-like"/>
    <property type="match status" value="1"/>
</dbReference>
<dbReference type="Ensembl" id="ENSMMOT00000015702.1">
    <property type="protein sequence ID" value="ENSMMOP00000015449.1"/>
    <property type="gene ID" value="ENSMMOG00000011774.1"/>
</dbReference>
<dbReference type="PANTHER" id="PTHR37984">
    <property type="entry name" value="PROTEIN CBG26694"/>
    <property type="match status" value="1"/>
</dbReference>
<evidence type="ECO:0000259" key="1">
    <source>
        <dbReference type="PROSITE" id="PS50994"/>
    </source>
</evidence>
<dbReference type="Gene3D" id="3.30.420.10">
    <property type="entry name" value="Ribonuclease H-like superfamily/Ribonuclease H"/>
    <property type="match status" value="1"/>
</dbReference>
<sequence length="204" mass="23285">APQYSSELFRVFSNEYGFTHITSSPGYPQANGEADRAAATVKRLWKVGEEKLQALTAYGATPLECGYSPSQLLKGRQLRTTIPQFPASLHLRWPNIKGFRRPEERAKEKQRCNYNKCHRARPKQPLQPGQNIWLLREKKYGAVVQCAETPRSYIIHTDEGQIRRNHEHLQTVHNPDIQTLPLTGGGTHTHTHTHTPQHFTPVHV</sequence>
<reference evidence="2" key="2">
    <citation type="submission" date="2025-09" db="UniProtKB">
        <authorList>
            <consortium name="Ensembl"/>
        </authorList>
    </citation>
    <scope>IDENTIFICATION</scope>
</reference>
<dbReference type="InterPro" id="IPR050951">
    <property type="entry name" value="Retrovirus_Pol_polyprotein"/>
</dbReference>
<dbReference type="AlphaFoldDB" id="A0A3Q3X0S7"/>
<keyword evidence="3" id="KW-1185">Reference proteome</keyword>